<name>A0ABC8J207_ERUVS</name>
<dbReference type="AlphaFoldDB" id="A0ABC8J207"/>
<protein>
    <recommendedName>
        <fullName evidence="3">Chloroplast envelope membrane protein</fullName>
    </recommendedName>
</protein>
<organism evidence="1 2">
    <name type="scientific">Eruca vesicaria subsp. sativa</name>
    <name type="common">Garden rocket</name>
    <name type="synonym">Eruca sativa</name>
    <dbReference type="NCBI Taxonomy" id="29727"/>
    <lineage>
        <taxon>Eukaryota</taxon>
        <taxon>Viridiplantae</taxon>
        <taxon>Streptophyta</taxon>
        <taxon>Embryophyta</taxon>
        <taxon>Tracheophyta</taxon>
        <taxon>Spermatophyta</taxon>
        <taxon>Magnoliopsida</taxon>
        <taxon>eudicotyledons</taxon>
        <taxon>Gunneridae</taxon>
        <taxon>Pentapetalae</taxon>
        <taxon>rosids</taxon>
        <taxon>malvids</taxon>
        <taxon>Brassicales</taxon>
        <taxon>Brassicaceae</taxon>
        <taxon>Brassiceae</taxon>
        <taxon>Eruca</taxon>
    </lineage>
</organism>
<evidence type="ECO:0000313" key="2">
    <source>
        <dbReference type="Proteomes" id="UP001642260"/>
    </source>
</evidence>
<dbReference type="Proteomes" id="UP001642260">
    <property type="component" value="Unassembled WGS sequence"/>
</dbReference>
<sequence>MIKEYPETDLQQFRLGIHKETIQFIKIHNEYRTHTILHFSTNLISFVILSGYSFW</sequence>
<evidence type="ECO:0008006" key="3">
    <source>
        <dbReference type="Google" id="ProtNLM"/>
    </source>
</evidence>
<reference evidence="1 2" key="1">
    <citation type="submission" date="2022-03" db="EMBL/GenBank/DDBJ databases">
        <authorList>
            <person name="Macdonald S."/>
            <person name="Ahmed S."/>
            <person name="Newling K."/>
        </authorList>
    </citation>
    <scope>NUCLEOTIDE SEQUENCE [LARGE SCALE GENOMIC DNA]</scope>
</reference>
<proteinExistence type="predicted"/>
<gene>
    <name evidence="1" type="ORF">ERUC_LOCUS5677</name>
</gene>
<evidence type="ECO:0000313" key="1">
    <source>
        <dbReference type="EMBL" id="CAH8310317.1"/>
    </source>
</evidence>
<feature type="non-terminal residue" evidence="1">
    <location>
        <position position="55"/>
    </location>
</feature>
<dbReference type="EMBL" id="CAKOAT010071632">
    <property type="protein sequence ID" value="CAH8310317.1"/>
    <property type="molecule type" value="Genomic_DNA"/>
</dbReference>
<comment type="caution">
    <text evidence="1">The sequence shown here is derived from an EMBL/GenBank/DDBJ whole genome shotgun (WGS) entry which is preliminary data.</text>
</comment>
<accession>A0ABC8J207</accession>
<keyword evidence="2" id="KW-1185">Reference proteome</keyword>